<dbReference type="EMBL" id="JABCKI010006504">
    <property type="protein sequence ID" value="KAG5634278.1"/>
    <property type="molecule type" value="Genomic_DNA"/>
</dbReference>
<evidence type="ECO:0000256" key="1">
    <source>
        <dbReference type="SAM" id="MobiDB-lite"/>
    </source>
</evidence>
<accession>A0A9P7FQB5</accession>
<feature type="compositionally biased region" description="Basic and acidic residues" evidence="1">
    <location>
        <begin position="70"/>
        <end position="82"/>
    </location>
</feature>
<dbReference type="AlphaFoldDB" id="A0A9P7FQB5"/>
<evidence type="ECO:0000313" key="3">
    <source>
        <dbReference type="Proteomes" id="UP000717328"/>
    </source>
</evidence>
<feature type="compositionally biased region" description="Basic and acidic residues" evidence="1">
    <location>
        <begin position="47"/>
        <end position="62"/>
    </location>
</feature>
<name>A0A9P7FQB5_9AGAR</name>
<dbReference type="Proteomes" id="UP000717328">
    <property type="component" value="Unassembled WGS sequence"/>
</dbReference>
<reference evidence="2" key="2">
    <citation type="submission" date="2021-10" db="EMBL/GenBank/DDBJ databases">
        <title>Phylogenomics reveals ancestral predisposition of the termite-cultivated fungus Termitomyces towards a domesticated lifestyle.</title>
        <authorList>
            <person name="Auxier B."/>
            <person name="Grum-Grzhimaylo A."/>
            <person name="Cardenas M.E."/>
            <person name="Lodge J.D."/>
            <person name="Laessoe T."/>
            <person name="Pedersen O."/>
            <person name="Smith M.E."/>
            <person name="Kuyper T.W."/>
            <person name="Franco-Molano E.A."/>
            <person name="Baroni T.J."/>
            <person name="Aanen D.K."/>
        </authorList>
    </citation>
    <scope>NUCLEOTIDE SEQUENCE</scope>
    <source>
        <strain evidence="2">D49</strain>
    </source>
</reference>
<keyword evidence="3" id="KW-1185">Reference proteome</keyword>
<dbReference type="OrthoDB" id="3324893at2759"/>
<comment type="caution">
    <text evidence="2">The sequence shown here is derived from an EMBL/GenBank/DDBJ whole genome shotgun (WGS) entry which is preliminary data.</text>
</comment>
<proteinExistence type="predicted"/>
<sequence length="107" mass="12012">MARDTVDPTNILTSKRISRAAPRLLDPANGADEADIAREGFRRDLIFREEPTVANERKHETEGNSGTGSKDNKESGWDLKLLDDEEDDMDIEPDGDDDDDVYLFDIS</sequence>
<evidence type="ECO:0000313" key="2">
    <source>
        <dbReference type="EMBL" id="KAG5634278.1"/>
    </source>
</evidence>
<feature type="compositionally biased region" description="Acidic residues" evidence="1">
    <location>
        <begin position="83"/>
        <end position="107"/>
    </location>
</feature>
<organism evidence="2 3">
    <name type="scientific">Sphagnurus paluster</name>
    <dbReference type="NCBI Taxonomy" id="117069"/>
    <lineage>
        <taxon>Eukaryota</taxon>
        <taxon>Fungi</taxon>
        <taxon>Dikarya</taxon>
        <taxon>Basidiomycota</taxon>
        <taxon>Agaricomycotina</taxon>
        <taxon>Agaricomycetes</taxon>
        <taxon>Agaricomycetidae</taxon>
        <taxon>Agaricales</taxon>
        <taxon>Tricholomatineae</taxon>
        <taxon>Lyophyllaceae</taxon>
        <taxon>Sphagnurus</taxon>
    </lineage>
</organism>
<gene>
    <name evidence="2" type="ORF">H0H81_002572</name>
</gene>
<reference evidence="2" key="1">
    <citation type="submission" date="2021-02" db="EMBL/GenBank/DDBJ databases">
        <authorList>
            <person name="Nieuwenhuis M."/>
            <person name="Van De Peppel L.J.J."/>
        </authorList>
    </citation>
    <scope>NUCLEOTIDE SEQUENCE</scope>
    <source>
        <strain evidence="2">D49</strain>
    </source>
</reference>
<feature type="region of interest" description="Disordered" evidence="1">
    <location>
        <begin position="47"/>
        <end position="107"/>
    </location>
</feature>
<protein>
    <submittedName>
        <fullName evidence="2">Uncharacterized protein</fullName>
    </submittedName>
</protein>